<evidence type="ECO:0000259" key="1">
    <source>
        <dbReference type="Pfam" id="PF00586"/>
    </source>
</evidence>
<dbReference type="SUPFAM" id="SSF56042">
    <property type="entry name" value="PurM C-terminal domain-like"/>
    <property type="match status" value="1"/>
</dbReference>
<dbReference type="NCBIfam" id="TIGR04049">
    <property type="entry name" value="AIR_rel_sll0787"/>
    <property type="match status" value="1"/>
</dbReference>
<dbReference type="InterPro" id="IPR011413">
    <property type="entry name" value="UCP036540_AIR"/>
</dbReference>
<evidence type="ECO:0000313" key="3">
    <source>
        <dbReference type="EMBL" id="PZO55735.1"/>
    </source>
</evidence>
<dbReference type="InterPro" id="IPR006283">
    <property type="entry name" value="ThiL-like"/>
</dbReference>
<dbReference type="PANTHER" id="PTHR30270">
    <property type="entry name" value="THIAMINE-MONOPHOSPHATE KINASE"/>
    <property type="match status" value="1"/>
</dbReference>
<dbReference type="Pfam" id="PF00586">
    <property type="entry name" value="AIRS"/>
    <property type="match status" value="1"/>
</dbReference>
<protein>
    <submittedName>
        <fullName evidence="3">Sll0787 family AIR synthase-like protein</fullName>
    </submittedName>
</protein>
<dbReference type="GO" id="GO:0009030">
    <property type="term" value="F:thiamine-phosphate kinase activity"/>
    <property type="evidence" value="ECO:0007669"/>
    <property type="project" value="InterPro"/>
</dbReference>
<reference evidence="4" key="1">
    <citation type="submission" date="2018-04" db="EMBL/GenBank/DDBJ databases">
        <authorList>
            <person name="Cornet L."/>
        </authorList>
    </citation>
    <scope>NUCLEOTIDE SEQUENCE [LARGE SCALE GENOMIC DNA]</scope>
</reference>
<name>A0A2W4ZC00_9CYAN</name>
<dbReference type="PANTHER" id="PTHR30270:SF0">
    <property type="entry name" value="THIAMINE-MONOPHOSPHATE KINASE"/>
    <property type="match status" value="1"/>
</dbReference>
<dbReference type="InterPro" id="IPR036676">
    <property type="entry name" value="PurM-like_C_sf"/>
</dbReference>
<proteinExistence type="predicted"/>
<dbReference type="InterPro" id="IPR010918">
    <property type="entry name" value="PurM-like_C_dom"/>
</dbReference>
<dbReference type="Gene3D" id="3.90.650.10">
    <property type="entry name" value="PurM-like C-terminal domain"/>
    <property type="match status" value="1"/>
</dbReference>
<dbReference type="GO" id="GO:0009228">
    <property type="term" value="P:thiamine biosynthetic process"/>
    <property type="evidence" value="ECO:0007669"/>
    <property type="project" value="InterPro"/>
</dbReference>
<comment type="caution">
    <text evidence="3">The sequence shown here is derived from an EMBL/GenBank/DDBJ whole genome shotgun (WGS) entry which is preliminary data.</text>
</comment>
<reference evidence="3 4" key="2">
    <citation type="submission" date="2018-06" db="EMBL/GenBank/DDBJ databases">
        <title>Metagenomic assembly of (sub)arctic Cyanobacteria and their associated microbiome from non-axenic cultures.</title>
        <authorList>
            <person name="Baurain D."/>
        </authorList>
    </citation>
    <scope>NUCLEOTIDE SEQUENCE [LARGE SCALE GENOMIC DNA]</scope>
    <source>
        <strain evidence="3">ULC027bin1</strain>
    </source>
</reference>
<dbReference type="AlphaFoldDB" id="A0A2W4ZC00"/>
<sequence length="349" mass="37621">MSPSLPQILDQQALDHQTLELADLIASLQTSTRILHKQDIQTAAEALGQTVWSPAKQPVRLGDDCAAIPDGNGYLLLAAEGIWPQFVERSPWFAGWCAVMVNLSDIAAMGGEAIALVDALWSRSVNDTQLIWAGMQAAAQAYGVPIVGGHTNCHSDYAGLAVAVMGRAQQLITSFAAVPGDALMMVVNMDGAYYGDYPFWNAATEANPQQLRAHLALLPKLAERGLAHAGKDISMGGLAGTLLMLCEASECGAVLNLDQVPRPDGVSWQKWLTSFPSYGFLLSVPPENVLAVAALFKEQNLVCQPVGNVIEGSQVFLQQANAQQFFWDLECALTGFCQAQRKKTHYRKP</sequence>
<dbReference type="EMBL" id="QBMP01000088">
    <property type="protein sequence ID" value="PZO55735.1"/>
    <property type="molecule type" value="Genomic_DNA"/>
</dbReference>
<organism evidence="3 4">
    <name type="scientific">Phormidesmis priestleyi</name>
    <dbReference type="NCBI Taxonomy" id="268141"/>
    <lineage>
        <taxon>Bacteria</taxon>
        <taxon>Bacillati</taxon>
        <taxon>Cyanobacteriota</taxon>
        <taxon>Cyanophyceae</taxon>
        <taxon>Leptolyngbyales</taxon>
        <taxon>Leptolyngbyaceae</taxon>
        <taxon>Phormidesmis</taxon>
    </lineage>
</organism>
<evidence type="ECO:0000259" key="2">
    <source>
        <dbReference type="Pfam" id="PF02769"/>
    </source>
</evidence>
<dbReference type="InterPro" id="IPR024030">
    <property type="entry name" value="AIR_synthase-rel_sll0787"/>
</dbReference>
<dbReference type="Proteomes" id="UP000249794">
    <property type="component" value="Unassembled WGS sequence"/>
</dbReference>
<dbReference type="InterPro" id="IPR016188">
    <property type="entry name" value="PurM-like_N"/>
</dbReference>
<evidence type="ECO:0000313" key="4">
    <source>
        <dbReference type="Proteomes" id="UP000249794"/>
    </source>
</evidence>
<dbReference type="Gene3D" id="3.30.1330.10">
    <property type="entry name" value="PurM-like, N-terminal domain"/>
    <property type="match status" value="1"/>
</dbReference>
<accession>A0A2W4ZC00</accession>
<dbReference type="PIRSF" id="PIRSF036540">
    <property type="entry name" value="UCP036540_AIR"/>
    <property type="match status" value="1"/>
</dbReference>
<gene>
    <name evidence="3" type="ORF">DCF15_10025</name>
</gene>
<dbReference type="SUPFAM" id="SSF55326">
    <property type="entry name" value="PurM N-terminal domain-like"/>
    <property type="match status" value="1"/>
</dbReference>
<dbReference type="Pfam" id="PF02769">
    <property type="entry name" value="AIRS_C"/>
    <property type="match status" value="1"/>
</dbReference>
<dbReference type="InterPro" id="IPR036921">
    <property type="entry name" value="PurM-like_N_sf"/>
</dbReference>
<feature type="domain" description="PurM-like N-terminal" evidence="1">
    <location>
        <begin position="62"/>
        <end position="167"/>
    </location>
</feature>
<dbReference type="CDD" id="cd02192">
    <property type="entry name" value="PurM-like3"/>
    <property type="match status" value="1"/>
</dbReference>
<feature type="domain" description="PurM-like C-terminal" evidence="2">
    <location>
        <begin position="202"/>
        <end position="316"/>
    </location>
</feature>